<evidence type="ECO:0000313" key="1">
    <source>
        <dbReference type="EMBL" id="KAK7517929.1"/>
    </source>
</evidence>
<proteinExistence type="predicted"/>
<dbReference type="EMBL" id="JBBPHU010000005">
    <property type="protein sequence ID" value="KAK7517929.1"/>
    <property type="molecule type" value="Genomic_DNA"/>
</dbReference>
<reference evidence="1 2" key="1">
    <citation type="submission" date="2024-04" db="EMBL/GenBank/DDBJ databases">
        <title>Phyllosticta paracitricarpa is synonymous to the EU quarantine fungus P. citricarpa based on phylogenomic analyses.</title>
        <authorList>
            <consortium name="Lawrence Berkeley National Laboratory"/>
            <person name="Van Ingen-Buijs V.A."/>
            <person name="Van Westerhoven A.C."/>
            <person name="Haridas S."/>
            <person name="Skiadas P."/>
            <person name="Martin F."/>
            <person name="Groenewald J.Z."/>
            <person name="Crous P.W."/>
            <person name="Seidl M.F."/>
        </authorList>
    </citation>
    <scope>NUCLEOTIDE SEQUENCE [LARGE SCALE GENOMIC DNA]</scope>
    <source>
        <strain evidence="1 2">CBS 123371</strain>
    </source>
</reference>
<comment type="caution">
    <text evidence="1">The sequence shown here is derived from an EMBL/GenBank/DDBJ whole genome shotgun (WGS) entry which is preliminary data.</text>
</comment>
<dbReference type="Proteomes" id="UP001363622">
    <property type="component" value="Unassembled WGS sequence"/>
</dbReference>
<gene>
    <name evidence="1" type="ORF">IWZ03DRAFT_184656</name>
</gene>
<evidence type="ECO:0000313" key="2">
    <source>
        <dbReference type="Proteomes" id="UP001363622"/>
    </source>
</evidence>
<protein>
    <submittedName>
        <fullName evidence="1">Uncharacterized protein</fullName>
    </submittedName>
</protein>
<keyword evidence="2" id="KW-1185">Reference proteome</keyword>
<organism evidence="1 2">
    <name type="scientific">Phyllosticta citriasiana</name>
    <dbReference type="NCBI Taxonomy" id="595635"/>
    <lineage>
        <taxon>Eukaryota</taxon>
        <taxon>Fungi</taxon>
        <taxon>Dikarya</taxon>
        <taxon>Ascomycota</taxon>
        <taxon>Pezizomycotina</taxon>
        <taxon>Dothideomycetes</taxon>
        <taxon>Dothideomycetes incertae sedis</taxon>
        <taxon>Botryosphaeriales</taxon>
        <taxon>Phyllostictaceae</taxon>
        <taxon>Phyllosticta</taxon>
    </lineage>
</organism>
<name>A0ABR1KN83_9PEZI</name>
<accession>A0ABR1KN83</accession>
<sequence>MLTLFMMNSSQFFSFSNPSATCHHPSPNTTTLSHAFTLLLAHALFSLAFSIMMTNALVFSQPVLAFSESLGRDSDPLARQLYHKHHHHHHNHLFSLAFFFSRGPVRHTALQEDEEGEEAVTTSTSSISCHLQHREQAQMGGTAWHGTSTGRQARG</sequence>